<gene>
    <name evidence="2" type="ORF">AKAME5_001989500</name>
</gene>
<dbReference type="Proteomes" id="UP001279410">
    <property type="component" value="Unassembled WGS sequence"/>
</dbReference>
<proteinExistence type="predicted"/>
<evidence type="ECO:0000256" key="1">
    <source>
        <dbReference type="SAM" id="MobiDB-lite"/>
    </source>
</evidence>
<evidence type="ECO:0000313" key="2">
    <source>
        <dbReference type="EMBL" id="GLD68582.1"/>
    </source>
</evidence>
<keyword evidence="3" id="KW-1185">Reference proteome</keyword>
<accession>A0AAD3RH64</accession>
<name>A0AAD3RH64_LATJO</name>
<protein>
    <submittedName>
        <fullName evidence="2">Fibrinogen alpha chain-like protein</fullName>
    </submittedName>
</protein>
<sequence length="133" mass="15747">MYADTAEDHDSDDNIYNSTEYSMPRRDGIQGLMDKYDHNLLKIEKIHDLLDKNKVATVLPTRCDNYYDLAQNLRQRITDMKIRNRQTAEGSWQPEGWSQDQLRLLCRIDIDVAQLLQKDPYLVYEYNVDQEAM</sequence>
<feature type="region of interest" description="Disordered" evidence="1">
    <location>
        <begin position="1"/>
        <end position="22"/>
    </location>
</feature>
<comment type="caution">
    <text evidence="2">The sequence shown here is derived from an EMBL/GenBank/DDBJ whole genome shotgun (WGS) entry which is preliminary data.</text>
</comment>
<organism evidence="2 3">
    <name type="scientific">Lates japonicus</name>
    <name type="common">Japanese lates</name>
    <dbReference type="NCBI Taxonomy" id="270547"/>
    <lineage>
        <taxon>Eukaryota</taxon>
        <taxon>Metazoa</taxon>
        <taxon>Chordata</taxon>
        <taxon>Craniata</taxon>
        <taxon>Vertebrata</taxon>
        <taxon>Euteleostomi</taxon>
        <taxon>Actinopterygii</taxon>
        <taxon>Neopterygii</taxon>
        <taxon>Teleostei</taxon>
        <taxon>Neoteleostei</taxon>
        <taxon>Acanthomorphata</taxon>
        <taxon>Carangaria</taxon>
        <taxon>Carangaria incertae sedis</taxon>
        <taxon>Centropomidae</taxon>
        <taxon>Lates</taxon>
    </lineage>
</organism>
<reference evidence="2" key="1">
    <citation type="submission" date="2022-08" db="EMBL/GenBank/DDBJ databases">
        <title>Genome sequencing of akame (Lates japonicus).</title>
        <authorList>
            <person name="Hashiguchi Y."/>
            <person name="Takahashi H."/>
        </authorList>
    </citation>
    <scope>NUCLEOTIDE SEQUENCE</scope>
    <source>
        <strain evidence="2">Kochi</strain>
    </source>
</reference>
<evidence type="ECO:0000313" key="3">
    <source>
        <dbReference type="Proteomes" id="UP001279410"/>
    </source>
</evidence>
<dbReference type="AlphaFoldDB" id="A0AAD3RH64"/>
<dbReference type="EMBL" id="BRZM01000140">
    <property type="protein sequence ID" value="GLD68582.1"/>
    <property type="molecule type" value="Genomic_DNA"/>
</dbReference>
<feature type="compositionally biased region" description="Acidic residues" evidence="1">
    <location>
        <begin position="1"/>
        <end position="13"/>
    </location>
</feature>